<keyword evidence="1 9" id="KW-0547">Nucleotide-binding</keyword>
<dbReference type="FunFam" id="3.40.50.300:FF:001022">
    <property type="entry name" value="RNA helicase"/>
    <property type="match status" value="1"/>
</dbReference>
<dbReference type="PROSITE" id="PS51194">
    <property type="entry name" value="HELICASE_CTER"/>
    <property type="match status" value="1"/>
</dbReference>
<evidence type="ECO:0000256" key="10">
    <source>
        <dbReference type="RuleBase" id="RU365068"/>
    </source>
</evidence>
<dbReference type="Pfam" id="PF00271">
    <property type="entry name" value="Helicase_C"/>
    <property type="match status" value="1"/>
</dbReference>
<dbReference type="FunFam" id="3.40.50.300:FF:000877">
    <property type="entry name" value="RNA helicase"/>
    <property type="match status" value="1"/>
</dbReference>
<keyword evidence="4 9" id="KW-0067">ATP-binding</keyword>
<feature type="region of interest" description="Disordered" evidence="11">
    <location>
        <begin position="530"/>
        <end position="560"/>
    </location>
</feature>
<evidence type="ECO:0000256" key="5">
    <source>
        <dbReference type="ARBA" id="ARBA00022884"/>
    </source>
</evidence>
<dbReference type="CDD" id="cd17960">
    <property type="entry name" value="DEADc_DDX55"/>
    <property type="match status" value="1"/>
</dbReference>
<dbReference type="CDD" id="cd18787">
    <property type="entry name" value="SF2_C_DEAD"/>
    <property type="match status" value="1"/>
</dbReference>
<evidence type="ECO:0000256" key="3">
    <source>
        <dbReference type="ARBA" id="ARBA00022806"/>
    </source>
</evidence>
<dbReference type="EC" id="3.6.4.13" evidence="10"/>
<comment type="function">
    <text evidence="10">RNA helicase.</text>
</comment>
<dbReference type="InterPro" id="IPR000629">
    <property type="entry name" value="RNA-helicase_DEAD-box_CS"/>
</dbReference>
<dbReference type="PANTHER" id="PTHR24031">
    <property type="entry name" value="RNA HELICASE"/>
    <property type="match status" value="1"/>
</dbReference>
<evidence type="ECO:0000256" key="9">
    <source>
        <dbReference type="RuleBase" id="RU000492"/>
    </source>
</evidence>
<dbReference type="InterPro" id="IPR001650">
    <property type="entry name" value="Helicase_C-like"/>
</dbReference>
<keyword evidence="2 9" id="KW-0378">Hydrolase</keyword>
<keyword evidence="16" id="KW-1185">Reference proteome</keyword>
<dbReference type="SMART" id="SM00487">
    <property type="entry name" value="DEXDc"/>
    <property type="match status" value="1"/>
</dbReference>
<evidence type="ECO:0000256" key="6">
    <source>
        <dbReference type="ARBA" id="ARBA00038002"/>
    </source>
</evidence>
<accession>A0A8S1C7Y4</accession>
<evidence type="ECO:0000259" key="14">
    <source>
        <dbReference type="PROSITE" id="PS51195"/>
    </source>
</evidence>
<evidence type="ECO:0000256" key="11">
    <source>
        <dbReference type="SAM" id="MobiDB-lite"/>
    </source>
</evidence>
<dbReference type="InterPro" id="IPR014001">
    <property type="entry name" value="Helicase_ATP-bd"/>
</dbReference>
<dbReference type="OrthoDB" id="7396459at2759"/>
<dbReference type="SMART" id="SM00490">
    <property type="entry name" value="HELICc"/>
    <property type="match status" value="1"/>
</dbReference>
<dbReference type="SUPFAM" id="SSF52540">
    <property type="entry name" value="P-loop containing nucleoside triphosphate hydrolases"/>
    <property type="match status" value="1"/>
</dbReference>
<dbReference type="Pfam" id="PF13959">
    <property type="entry name" value="CTE_SPB4"/>
    <property type="match status" value="1"/>
</dbReference>
<dbReference type="InterPro" id="IPR011545">
    <property type="entry name" value="DEAD/DEAH_box_helicase_dom"/>
</dbReference>
<proteinExistence type="inferred from homology"/>
<protein>
    <recommendedName>
        <fullName evidence="10">ATP-dependent RNA helicase</fullName>
        <ecNumber evidence="10">3.6.4.13</ecNumber>
    </recommendedName>
</protein>
<keyword evidence="5 10" id="KW-0694">RNA-binding</keyword>
<dbReference type="GO" id="GO:0005524">
    <property type="term" value="F:ATP binding"/>
    <property type="evidence" value="ECO:0007669"/>
    <property type="project" value="UniProtKB-UniRule"/>
</dbReference>
<dbReference type="InterPro" id="IPR014014">
    <property type="entry name" value="RNA_helicase_DEAD_Q_motif"/>
</dbReference>
<feature type="compositionally biased region" description="Basic and acidic residues" evidence="11">
    <location>
        <begin position="530"/>
        <end position="547"/>
    </location>
</feature>
<dbReference type="GO" id="GO:0003723">
    <property type="term" value="F:RNA binding"/>
    <property type="evidence" value="ECO:0007669"/>
    <property type="project" value="UniProtKB-UniRule"/>
</dbReference>
<evidence type="ECO:0000256" key="2">
    <source>
        <dbReference type="ARBA" id="ARBA00022801"/>
    </source>
</evidence>
<comment type="domain">
    <text evidence="10">The Q motif is unique to and characteristic of the DEAD box family of RNA helicases and controls ATP binding and hydrolysis.</text>
</comment>
<dbReference type="EMBL" id="CADEPI010000020">
    <property type="protein sequence ID" value="CAB3365352.1"/>
    <property type="molecule type" value="Genomic_DNA"/>
</dbReference>
<keyword evidence="3 9" id="KW-0347">Helicase</keyword>
<evidence type="ECO:0000259" key="12">
    <source>
        <dbReference type="PROSITE" id="PS51192"/>
    </source>
</evidence>
<comment type="catalytic activity">
    <reaction evidence="7 10">
        <text>ATP + H2O = ADP + phosphate + H(+)</text>
        <dbReference type="Rhea" id="RHEA:13065"/>
        <dbReference type="ChEBI" id="CHEBI:15377"/>
        <dbReference type="ChEBI" id="CHEBI:15378"/>
        <dbReference type="ChEBI" id="CHEBI:30616"/>
        <dbReference type="ChEBI" id="CHEBI:43474"/>
        <dbReference type="ChEBI" id="CHEBI:456216"/>
        <dbReference type="EC" id="3.6.4.13"/>
    </reaction>
</comment>
<dbReference type="GO" id="GO:0010468">
    <property type="term" value="P:regulation of gene expression"/>
    <property type="evidence" value="ECO:0007669"/>
    <property type="project" value="UniProtKB-ARBA"/>
</dbReference>
<dbReference type="GO" id="GO:0016787">
    <property type="term" value="F:hydrolase activity"/>
    <property type="evidence" value="ECO:0007669"/>
    <property type="project" value="UniProtKB-KW"/>
</dbReference>
<comment type="similarity">
    <text evidence="6">Belongs to the DEAD box helicase family. DDX55/SPB4 subfamily.</text>
</comment>
<evidence type="ECO:0000256" key="1">
    <source>
        <dbReference type="ARBA" id="ARBA00022741"/>
    </source>
</evidence>
<dbReference type="Pfam" id="PF00270">
    <property type="entry name" value="DEAD"/>
    <property type="match status" value="1"/>
</dbReference>
<comment type="caution">
    <text evidence="15">The sequence shown here is derived from an EMBL/GenBank/DDBJ whole genome shotgun (WGS) entry which is preliminary data.</text>
</comment>
<evidence type="ECO:0000256" key="8">
    <source>
        <dbReference type="PROSITE-ProRule" id="PRU00552"/>
    </source>
</evidence>
<evidence type="ECO:0000259" key="13">
    <source>
        <dbReference type="PROSITE" id="PS51194"/>
    </source>
</evidence>
<feature type="domain" description="Helicase C-terminal" evidence="13">
    <location>
        <begin position="254"/>
        <end position="411"/>
    </location>
</feature>
<dbReference type="PROSITE" id="PS00039">
    <property type="entry name" value="DEAD_ATP_HELICASE"/>
    <property type="match status" value="1"/>
</dbReference>
<evidence type="ECO:0000313" key="15">
    <source>
        <dbReference type="EMBL" id="CAB3365352.1"/>
    </source>
</evidence>
<evidence type="ECO:0000256" key="4">
    <source>
        <dbReference type="ARBA" id="ARBA00022840"/>
    </source>
</evidence>
<dbReference type="InterPro" id="IPR025313">
    <property type="entry name" value="SPB4-like_CTE"/>
</dbReference>
<dbReference type="PROSITE" id="PS51192">
    <property type="entry name" value="HELICASE_ATP_BIND_1"/>
    <property type="match status" value="1"/>
</dbReference>
<dbReference type="Proteomes" id="UP000494165">
    <property type="component" value="Unassembled WGS sequence"/>
</dbReference>
<feature type="short sequence motif" description="Q motif" evidence="8">
    <location>
        <begin position="6"/>
        <end position="34"/>
    </location>
</feature>
<gene>
    <name evidence="15" type="ORF">CLODIP_2_CD06198</name>
</gene>
<name>A0A8S1C7Y4_9INSE</name>
<dbReference type="GO" id="GO:0003724">
    <property type="term" value="F:RNA helicase activity"/>
    <property type="evidence" value="ECO:0007669"/>
    <property type="project" value="UniProtKB-EC"/>
</dbReference>
<feature type="domain" description="DEAD-box RNA helicase Q" evidence="14">
    <location>
        <begin position="6"/>
        <end position="34"/>
    </location>
</feature>
<dbReference type="SMART" id="SM01178">
    <property type="entry name" value="DUF4217"/>
    <property type="match status" value="1"/>
</dbReference>
<dbReference type="Gene3D" id="3.40.50.300">
    <property type="entry name" value="P-loop containing nucleotide triphosphate hydrolases"/>
    <property type="match status" value="2"/>
</dbReference>
<feature type="domain" description="Helicase ATP-binding" evidence="12">
    <location>
        <begin position="37"/>
        <end position="219"/>
    </location>
</feature>
<reference evidence="15 16" key="1">
    <citation type="submission" date="2020-04" db="EMBL/GenBank/DDBJ databases">
        <authorList>
            <person name="Alioto T."/>
            <person name="Alioto T."/>
            <person name="Gomez Garrido J."/>
        </authorList>
    </citation>
    <scope>NUCLEOTIDE SEQUENCE [LARGE SCALE GENOMIC DNA]</scope>
</reference>
<sequence>MLTESWDKLDYKLSPPILKHLEELDFKKMTPVQAAAIPLLLKNKDVAAEAVTGSGKTLAFLIPMLEMLLKRSEPLKKRECGAIVISPTRELATQTHEVLTGFLKHLPQFTCRLLVGGCPVHHDVQALSKQGAHIIIATPGRLLDLMDRQLNTGLLQAVKSLELLVLDEADRLLDMGFEVALNSILVRLPRQRRTGLFSATQTKEVQALVRAGLRNPVAVAVSEKKMRDAKGNEEQEKTPASLANYYMVCEAQDKFSQLIEFIKHNTSEENGKFMIFFATCACVEYFGFLLSKCLKGLQVFSIHGKMKEKRHRVFDTFKNAESGILVCTDVMARGVDIPLVDWVIQYDPPSSAAAFVHRCGRTARIGRKGSAILLLLPTEENYAEFLRINQKVLLEPLEADENVPDLSKRIRDMQKADRAIFDKANRAFVSYIKAYGKHECHLILRLKDLKFGQLASGFGLLKMPKMPELKGKVVECFEEDSVDTNQIAYKNNEREASRKRKFEEYQETGQWPGKKKRQVKTVAWAKSKELKANKEDAKSRRKQELRERKRKKKMPVSQDDMEELAKDIALIKKFKKRKISKEDFDTQFIGSN</sequence>
<dbReference type="PROSITE" id="PS51195">
    <property type="entry name" value="Q_MOTIF"/>
    <property type="match status" value="1"/>
</dbReference>
<dbReference type="AlphaFoldDB" id="A0A8S1C7Y4"/>
<organism evidence="15 16">
    <name type="scientific">Cloeon dipterum</name>
    <dbReference type="NCBI Taxonomy" id="197152"/>
    <lineage>
        <taxon>Eukaryota</taxon>
        <taxon>Metazoa</taxon>
        <taxon>Ecdysozoa</taxon>
        <taxon>Arthropoda</taxon>
        <taxon>Hexapoda</taxon>
        <taxon>Insecta</taxon>
        <taxon>Pterygota</taxon>
        <taxon>Palaeoptera</taxon>
        <taxon>Ephemeroptera</taxon>
        <taxon>Pisciforma</taxon>
        <taxon>Baetidae</taxon>
        <taxon>Cloeon</taxon>
    </lineage>
</organism>
<dbReference type="InterPro" id="IPR027417">
    <property type="entry name" value="P-loop_NTPase"/>
</dbReference>
<evidence type="ECO:0000313" key="16">
    <source>
        <dbReference type="Proteomes" id="UP000494165"/>
    </source>
</evidence>
<evidence type="ECO:0000256" key="7">
    <source>
        <dbReference type="ARBA" id="ARBA00047984"/>
    </source>
</evidence>